<feature type="transmembrane region" description="Helical" evidence="7">
    <location>
        <begin position="24"/>
        <end position="46"/>
    </location>
</feature>
<evidence type="ECO:0000313" key="8">
    <source>
        <dbReference type="EMBL" id="TDQ57678.1"/>
    </source>
</evidence>
<sequence>MKKGHWALQNERGNILALTIMRRLVAYFPLWLIRPILFGIVLYFYLTSRRARRNIARYQYRLRRTFPKLPQLSVWRQFMAFGDSLLDRFAVWQGKIRYRDLLIEDDKALFNILRKPNQGRGQILLCSHFGNVEICRAFANKHPYFRLNVLVYGKHAQAFNQALQEAGAEKLSLIQVETLNIELMLELQKRIEEGEWIAIAADRIPIRGAKTEKVRFLGDNADFPQGPWLLSALLKAPLNTLFCVKEKGRYRVKLQPFLPVISGAGMRRRQNILLAMQKYADLLAQECAKNPLLWFNFYNFWNDED</sequence>
<evidence type="ECO:0000256" key="1">
    <source>
        <dbReference type="ARBA" id="ARBA00004533"/>
    </source>
</evidence>
<dbReference type="OrthoDB" id="9808633at2"/>
<evidence type="ECO:0000313" key="9">
    <source>
        <dbReference type="Proteomes" id="UP000295657"/>
    </source>
</evidence>
<dbReference type="Pfam" id="PF03279">
    <property type="entry name" value="Lip_A_acyltrans"/>
    <property type="match status" value="1"/>
</dbReference>
<keyword evidence="7" id="KW-0812">Transmembrane</keyword>
<reference evidence="8 9" key="1">
    <citation type="submission" date="2019-03" db="EMBL/GenBank/DDBJ databases">
        <title>Genomic Encyclopedia of Type Strains, Phase IV (KMG-IV): sequencing the most valuable type-strain genomes for metagenomic binning, comparative biology and taxonomic classification.</title>
        <authorList>
            <person name="Goeker M."/>
        </authorList>
    </citation>
    <scope>NUCLEOTIDE SEQUENCE [LARGE SCALE GENOMIC DNA]</scope>
    <source>
        <strain evidence="8 9">DSM 28403</strain>
    </source>
</reference>
<comment type="subcellular location">
    <subcellularLocation>
        <location evidence="1">Cell inner membrane</location>
    </subcellularLocation>
</comment>
<evidence type="ECO:0000256" key="6">
    <source>
        <dbReference type="ARBA" id="ARBA00023315"/>
    </source>
</evidence>
<proteinExistence type="predicted"/>
<dbReference type="PANTHER" id="PTHR30606">
    <property type="entry name" value="LIPID A BIOSYNTHESIS LAUROYL ACYLTRANSFERASE"/>
    <property type="match status" value="1"/>
</dbReference>
<evidence type="ECO:0000256" key="5">
    <source>
        <dbReference type="ARBA" id="ARBA00023136"/>
    </source>
</evidence>
<gene>
    <name evidence="8" type="ORF">EDC45_1325</name>
</gene>
<keyword evidence="3" id="KW-0997">Cell inner membrane</keyword>
<dbReference type="InterPro" id="IPR014548">
    <property type="entry name" value="Ac_Trasf"/>
</dbReference>
<dbReference type="EMBL" id="SNYQ01000004">
    <property type="protein sequence ID" value="TDQ57678.1"/>
    <property type="molecule type" value="Genomic_DNA"/>
</dbReference>
<dbReference type="CDD" id="cd07984">
    <property type="entry name" value="LPLAT_LABLAT-like"/>
    <property type="match status" value="1"/>
</dbReference>
<dbReference type="GO" id="GO:0009247">
    <property type="term" value="P:glycolipid biosynthetic process"/>
    <property type="evidence" value="ECO:0007669"/>
    <property type="project" value="UniProtKB-ARBA"/>
</dbReference>
<accession>A0A4R6VHH3</accession>
<comment type="caution">
    <text evidence="8">The sequence shown here is derived from an EMBL/GenBank/DDBJ whole genome shotgun (WGS) entry which is preliminary data.</text>
</comment>
<organism evidence="8 9">
    <name type="scientific">Mesocricetibacter intestinalis</name>
    <dbReference type="NCBI Taxonomy" id="1521930"/>
    <lineage>
        <taxon>Bacteria</taxon>
        <taxon>Pseudomonadati</taxon>
        <taxon>Pseudomonadota</taxon>
        <taxon>Gammaproteobacteria</taxon>
        <taxon>Pasteurellales</taxon>
        <taxon>Pasteurellaceae</taxon>
        <taxon>Mesocricetibacter</taxon>
    </lineage>
</organism>
<dbReference type="Proteomes" id="UP000295657">
    <property type="component" value="Unassembled WGS sequence"/>
</dbReference>
<name>A0A4R6VHH3_9PAST</name>
<evidence type="ECO:0000256" key="3">
    <source>
        <dbReference type="ARBA" id="ARBA00022519"/>
    </source>
</evidence>
<evidence type="ECO:0000256" key="4">
    <source>
        <dbReference type="ARBA" id="ARBA00022679"/>
    </source>
</evidence>
<keyword evidence="7" id="KW-1133">Transmembrane helix</keyword>
<dbReference type="GO" id="GO:0016746">
    <property type="term" value="F:acyltransferase activity"/>
    <property type="evidence" value="ECO:0007669"/>
    <property type="project" value="UniProtKB-KW"/>
</dbReference>
<keyword evidence="2" id="KW-1003">Cell membrane</keyword>
<keyword evidence="9" id="KW-1185">Reference proteome</keyword>
<dbReference type="AlphaFoldDB" id="A0A4R6VHH3"/>
<dbReference type="GO" id="GO:0005886">
    <property type="term" value="C:plasma membrane"/>
    <property type="evidence" value="ECO:0007669"/>
    <property type="project" value="UniProtKB-SubCell"/>
</dbReference>
<dbReference type="PIRSF" id="PIRSF028561">
    <property type="entry name" value="Ac_Trasf"/>
    <property type="match status" value="1"/>
</dbReference>
<dbReference type="PANTHER" id="PTHR30606:SF10">
    <property type="entry name" value="PHOSPHATIDYLINOSITOL MANNOSIDE ACYLTRANSFERASE"/>
    <property type="match status" value="1"/>
</dbReference>
<keyword evidence="5 7" id="KW-0472">Membrane</keyword>
<protein>
    <submittedName>
        <fullName evidence="8">Putative LPLAT superfamily acyltransferase</fullName>
    </submittedName>
</protein>
<dbReference type="InterPro" id="IPR004960">
    <property type="entry name" value="LipA_acyltrans"/>
</dbReference>
<evidence type="ECO:0000256" key="2">
    <source>
        <dbReference type="ARBA" id="ARBA00022475"/>
    </source>
</evidence>
<keyword evidence="4 8" id="KW-0808">Transferase</keyword>
<keyword evidence="6 8" id="KW-0012">Acyltransferase</keyword>
<evidence type="ECO:0000256" key="7">
    <source>
        <dbReference type="SAM" id="Phobius"/>
    </source>
</evidence>
<dbReference type="RefSeq" id="WP_133544718.1">
    <property type="nucleotide sequence ID" value="NZ_SNYQ01000004.1"/>
</dbReference>